<comment type="caution">
    <text evidence="2">The sequence shown here is derived from an EMBL/GenBank/DDBJ whole genome shotgun (WGS) entry which is preliminary data.</text>
</comment>
<dbReference type="EMBL" id="JADGJD010001111">
    <property type="protein sequence ID" value="KAJ3046697.1"/>
    <property type="molecule type" value="Genomic_DNA"/>
</dbReference>
<evidence type="ECO:0000313" key="3">
    <source>
        <dbReference type="Proteomes" id="UP001212841"/>
    </source>
</evidence>
<keyword evidence="3" id="KW-1185">Reference proteome</keyword>
<organism evidence="2 3">
    <name type="scientific">Rhizophlyctis rosea</name>
    <dbReference type="NCBI Taxonomy" id="64517"/>
    <lineage>
        <taxon>Eukaryota</taxon>
        <taxon>Fungi</taxon>
        <taxon>Fungi incertae sedis</taxon>
        <taxon>Chytridiomycota</taxon>
        <taxon>Chytridiomycota incertae sedis</taxon>
        <taxon>Chytridiomycetes</taxon>
        <taxon>Rhizophlyctidales</taxon>
        <taxon>Rhizophlyctidaceae</taxon>
        <taxon>Rhizophlyctis</taxon>
    </lineage>
</organism>
<evidence type="ECO:0000313" key="2">
    <source>
        <dbReference type="EMBL" id="KAJ3046697.1"/>
    </source>
</evidence>
<feature type="non-terminal residue" evidence="2">
    <location>
        <position position="1"/>
    </location>
</feature>
<dbReference type="AlphaFoldDB" id="A0AAD5S6I5"/>
<feature type="compositionally biased region" description="Pro residues" evidence="1">
    <location>
        <begin position="396"/>
        <end position="406"/>
    </location>
</feature>
<accession>A0AAD5S6I5</accession>
<feature type="region of interest" description="Disordered" evidence="1">
    <location>
        <begin position="304"/>
        <end position="430"/>
    </location>
</feature>
<name>A0AAD5S6I5_9FUNG</name>
<protein>
    <submittedName>
        <fullName evidence="2">Uncharacterized protein</fullName>
    </submittedName>
</protein>
<evidence type="ECO:0000256" key="1">
    <source>
        <dbReference type="SAM" id="MobiDB-lite"/>
    </source>
</evidence>
<reference evidence="2" key="1">
    <citation type="submission" date="2020-05" db="EMBL/GenBank/DDBJ databases">
        <title>Phylogenomic resolution of chytrid fungi.</title>
        <authorList>
            <person name="Stajich J.E."/>
            <person name="Amses K."/>
            <person name="Simmons R."/>
            <person name="Seto K."/>
            <person name="Myers J."/>
            <person name="Bonds A."/>
            <person name="Quandt C.A."/>
            <person name="Barry K."/>
            <person name="Liu P."/>
            <person name="Grigoriev I."/>
            <person name="Longcore J.E."/>
            <person name="James T.Y."/>
        </authorList>
    </citation>
    <scope>NUCLEOTIDE SEQUENCE</scope>
    <source>
        <strain evidence="2">JEL0318</strain>
    </source>
</reference>
<feature type="compositionally biased region" description="Basic and acidic residues" evidence="1">
    <location>
        <begin position="380"/>
        <end position="393"/>
    </location>
</feature>
<dbReference type="Proteomes" id="UP001212841">
    <property type="component" value="Unassembled WGS sequence"/>
</dbReference>
<gene>
    <name evidence="2" type="ORF">HK097_000626</name>
</gene>
<proteinExistence type="predicted"/>
<sequence length="430" mass="48276">MLHPADGSLLKRDFKCFMDLRTLQGSIIRLRIRDNFCLTPTGSTTVKEEYKDSDPPSDDDWVIADIGLNAINEECVLAFFHIGKDPSELACATEFRGETERWSKEDVQHLEEELFQTLKEVADIEGEPKSDGVKEPQADTTNARVVQVLDSKDLNLLFAYPRPRLSNLLRGDVDKVWDMTDLYGTLLPPEDYRRFRDELGRLRERKERGGTKGKPRPVQVASLPDNCTSGLFYMQHRMLTLENYPTSLPPTNDSFENVETVVVPYGAVTFVCMQRRKPLMPATAHAAAASQQVRATNKPDALISSTQPPDSAIALPQHPFPHPHITPTPPTQPRSISDNSFFESEVDGEEFASAKRRRIDEPSVLFSGTPSSHPGLQHPELMDARHRREELHARAPPHPGPEPPAWYHPGAMDPFEPQPVGPHSPRGYPS</sequence>
<feature type="compositionally biased region" description="Pro residues" evidence="1">
    <location>
        <begin position="318"/>
        <end position="332"/>
    </location>
</feature>